<dbReference type="EMBL" id="CM055094">
    <property type="protein sequence ID" value="KAJ7561103.1"/>
    <property type="molecule type" value="Genomic_DNA"/>
</dbReference>
<accession>A0ACC2E3I9</accession>
<proteinExistence type="predicted"/>
<gene>
    <name evidence="1" type="ORF">O6H91_03G014100</name>
</gene>
<dbReference type="Proteomes" id="UP001162992">
    <property type="component" value="Chromosome 3"/>
</dbReference>
<evidence type="ECO:0000313" key="1">
    <source>
        <dbReference type="EMBL" id="KAJ7561103.1"/>
    </source>
</evidence>
<protein>
    <submittedName>
        <fullName evidence="1">Uncharacterized protein</fullName>
    </submittedName>
</protein>
<organism evidence="1 2">
    <name type="scientific">Diphasiastrum complanatum</name>
    <name type="common">Issler's clubmoss</name>
    <name type="synonym">Lycopodium complanatum</name>
    <dbReference type="NCBI Taxonomy" id="34168"/>
    <lineage>
        <taxon>Eukaryota</taxon>
        <taxon>Viridiplantae</taxon>
        <taxon>Streptophyta</taxon>
        <taxon>Embryophyta</taxon>
        <taxon>Tracheophyta</taxon>
        <taxon>Lycopodiopsida</taxon>
        <taxon>Lycopodiales</taxon>
        <taxon>Lycopodiaceae</taxon>
        <taxon>Lycopodioideae</taxon>
        <taxon>Diphasiastrum</taxon>
    </lineage>
</organism>
<keyword evidence="2" id="KW-1185">Reference proteome</keyword>
<sequence length="1268" mass="142500">MAMAQEEYQQQLDDDDDDVVVVQDHAIAFCDKLFDDAAPLLPATSADLQEALAKLQGCAQGRPFCWDVHCRIAMVLVVLDRCSDAIAEFELLEQKRRDICDSSGEAMCCIERGLLLEEIDEEDSRRALLRGVALAHQSSDEICDRSRVSWARYVLGKLLCRIKDYESAIQYLQDLDDVPDPSSVHYLLGVAHKSVAKNLLSNREQALETALYHCRTCVELGNDLEETFASYKIMLNIYLEIENYEKARQVLAEAASLARQEGRIQFESDFWWRAGLVETNHLGRHRQALVSFTFSLEAALKIVDATDQVHHLLNASTWLKYTLLLTEGIVHKRTIISNDTMSSQTSIELLRAEALVNLGVARLRNYLYKEARQCFQDAGRLISDERNSFSEQSFELNLLLDLQWGFAELARLSGEWEEALKLYRKCKGMAQSERIKLQCDKNVGFCLQFGGRYLDAFEAFTKAMEEHYTVLDTEWDIKAELLKGLGQALFGLGNLVEAISRLEAARQILEEKNAFNWRILGKLYLVLFYAYIENQQIWNGFQLAKSFQAILNKYPEESYHQQIWQLMSGVASSKVVNHEEAVERFTKILETESCSDWVLQYGTLANLANAYRNLGDLDNALIKYEEARQLLPEDKGLFLAQSHIDRAGVYMLMVERATIQMVKGTKKKAAKEENNGKAFDEYERAITILESLAHPNANCLAVAYAGQALILVRLKNPETALHKLEKARAYAGSDRLLIVKLKDIQARLYHLEGAHAQAEAESREAAILFATLQIELKDLESAWVSLLGGHMKHVFIFMQRLLVGHTDYKAPNQLKALLWAERGRMRLYCHIMGRRDNLQTKQIGKEDPLWFDKDDELAKECIHRAIRSCGSETAIVEYTCAEPEGYLYVYVLLEQASELSVHCQPVRLRDFFANHKVPNMGKTLNALIKRTRSEIVRRADVKAKLGLSILYTLLVEPIWQYIESCKTVIFAPHESLSLVPFAALYDKGRKEFLIEQKAVGIIPSIRALTQCFLQQSAFEERMQAGTLATPFVAGDPQPMGLGLPQLEGAAMEADIVAKKLHVEPFSGLRMTKQAVIDGLCNASVVVLVTHGIMDTSYPYGALVMQGQWLSKDLNAVSDIFLRSFAVRGVLDTKEAMPRTSEVLTADEIGKLEGGICAGLVVLSACQTGEGKVSSEGLLGLGRAVLQSGASSVVLTLWKVDDDSTKDLVTGLFQHLVDSGQNVVVSLQLAMLLLLKSGLHIYNWAPLMAFGSPTFRLEKEVLKVSSKRV</sequence>
<evidence type="ECO:0000313" key="2">
    <source>
        <dbReference type="Proteomes" id="UP001162992"/>
    </source>
</evidence>
<reference evidence="2" key="1">
    <citation type="journal article" date="2024" name="Proc. Natl. Acad. Sci. U.S.A.">
        <title>Extraordinary preservation of gene collinearity over three hundred million years revealed in homosporous lycophytes.</title>
        <authorList>
            <person name="Li C."/>
            <person name="Wickell D."/>
            <person name="Kuo L.Y."/>
            <person name="Chen X."/>
            <person name="Nie B."/>
            <person name="Liao X."/>
            <person name="Peng D."/>
            <person name="Ji J."/>
            <person name="Jenkins J."/>
            <person name="Williams M."/>
            <person name="Shu S."/>
            <person name="Plott C."/>
            <person name="Barry K."/>
            <person name="Rajasekar S."/>
            <person name="Grimwood J."/>
            <person name="Han X."/>
            <person name="Sun S."/>
            <person name="Hou Z."/>
            <person name="He W."/>
            <person name="Dai G."/>
            <person name="Sun C."/>
            <person name="Schmutz J."/>
            <person name="Leebens-Mack J.H."/>
            <person name="Li F.W."/>
            <person name="Wang L."/>
        </authorList>
    </citation>
    <scope>NUCLEOTIDE SEQUENCE [LARGE SCALE GENOMIC DNA]</scope>
    <source>
        <strain evidence="2">cv. PW_Plant_1</strain>
    </source>
</reference>
<comment type="caution">
    <text evidence="1">The sequence shown here is derived from an EMBL/GenBank/DDBJ whole genome shotgun (WGS) entry which is preliminary data.</text>
</comment>
<name>A0ACC2E3I9_DIPCM</name>